<dbReference type="InterPro" id="IPR011701">
    <property type="entry name" value="MFS"/>
</dbReference>
<protein>
    <recommendedName>
        <fullName evidence="8">Bcr/CflA family efflux transporter</fullName>
    </recommendedName>
</protein>
<accession>A0A6S7BZ18</accession>
<dbReference type="InterPro" id="IPR036259">
    <property type="entry name" value="MFS_trans_sf"/>
</dbReference>
<dbReference type="Pfam" id="PF07690">
    <property type="entry name" value="MFS_1"/>
    <property type="match status" value="1"/>
</dbReference>
<keyword evidence="11" id="KW-1185">Reference proteome</keyword>
<feature type="transmembrane region" description="Helical" evidence="8">
    <location>
        <begin position="360"/>
        <end position="380"/>
    </location>
</feature>
<keyword evidence="7 8" id="KW-0472">Membrane</keyword>
<evidence type="ECO:0000256" key="1">
    <source>
        <dbReference type="ARBA" id="ARBA00004651"/>
    </source>
</evidence>
<comment type="caution">
    <text evidence="8">Lacks conserved residue(s) required for the propagation of feature annotation.</text>
</comment>
<reference evidence="10 11" key="1">
    <citation type="submission" date="2020-04" db="EMBL/GenBank/DDBJ databases">
        <authorList>
            <person name="De Canck E."/>
        </authorList>
    </citation>
    <scope>NUCLEOTIDE SEQUENCE [LARGE SCALE GENOMIC DNA]</scope>
    <source>
        <strain evidence="10 11">LMG 28614</strain>
    </source>
</reference>
<dbReference type="AlphaFoldDB" id="A0A6S7BZ18"/>
<evidence type="ECO:0000313" key="11">
    <source>
        <dbReference type="Proteomes" id="UP000494365"/>
    </source>
</evidence>
<feature type="transmembrane region" description="Helical" evidence="8">
    <location>
        <begin position="31"/>
        <end position="52"/>
    </location>
</feature>
<dbReference type="GO" id="GO:1990961">
    <property type="term" value="P:xenobiotic detoxification by transmembrane export across the plasma membrane"/>
    <property type="evidence" value="ECO:0007669"/>
    <property type="project" value="InterPro"/>
</dbReference>
<dbReference type="SUPFAM" id="SSF103473">
    <property type="entry name" value="MFS general substrate transporter"/>
    <property type="match status" value="1"/>
</dbReference>
<feature type="transmembrane region" description="Helical" evidence="8">
    <location>
        <begin position="123"/>
        <end position="147"/>
    </location>
</feature>
<feature type="transmembrane region" description="Helical" evidence="8">
    <location>
        <begin position="93"/>
        <end position="111"/>
    </location>
</feature>
<dbReference type="NCBIfam" id="TIGR00710">
    <property type="entry name" value="efflux_Bcr_CflA"/>
    <property type="match status" value="1"/>
</dbReference>
<feature type="domain" description="Major facilitator superfamily (MFS) profile" evidence="9">
    <location>
        <begin position="1"/>
        <end position="386"/>
    </location>
</feature>
<feature type="transmembrane region" description="Helical" evidence="8">
    <location>
        <begin position="233"/>
        <end position="256"/>
    </location>
</feature>
<comment type="subcellular location">
    <subcellularLocation>
        <location evidence="8">Cell inner membrane</location>
        <topology evidence="8">Multi-pass membrane protein</topology>
    </subcellularLocation>
    <subcellularLocation>
        <location evidence="1">Cell membrane</location>
        <topology evidence="1">Multi-pass membrane protein</topology>
    </subcellularLocation>
</comment>
<dbReference type="EMBL" id="CADIKK010000068">
    <property type="protein sequence ID" value="CAB3809197.1"/>
    <property type="molecule type" value="Genomic_DNA"/>
</dbReference>
<keyword evidence="4" id="KW-1003">Cell membrane</keyword>
<evidence type="ECO:0000256" key="4">
    <source>
        <dbReference type="ARBA" id="ARBA00022475"/>
    </source>
</evidence>
<evidence type="ECO:0000313" key="10">
    <source>
        <dbReference type="EMBL" id="CAB3809197.1"/>
    </source>
</evidence>
<feature type="transmembrane region" description="Helical" evidence="8">
    <location>
        <begin position="202"/>
        <end position="227"/>
    </location>
</feature>
<gene>
    <name evidence="10" type="primary">bcr_2</name>
    <name evidence="10" type="ORF">LMG28614_06976</name>
</gene>
<feature type="transmembrane region" description="Helical" evidence="8">
    <location>
        <begin position="153"/>
        <end position="172"/>
    </location>
</feature>
<dbReference type="GO" id="GO:0042910">
    <property type="term" value="F:xenobiotic transmembrane transporter activity"/>
    <property type="evidence" value="ECO:0007669"/>
    <property type="project" value="InterPro"/>
</dbReference>
<comment type="similarity">
    <text evidence="2 8">Belongs to the major facilitator superfamily. Bcr/CmlA family.</text>
</comment>
<dbReference type="Gene3D" id="1.20.1720.10">
    <property type="entry name" value="Multidrug resistance protein D"/>
    <property type="match status" value="1"/>
</dbReference>
<dbReference type="PANTHER" id="PTHR23502:SF132">
    <property type="entry name" value="POLYAMINE TRANSPORTER 2-RELATED"/>
    <property type="match status" value="1"/>
</dbReference>
<feature type="transmembrane region" description="Helical" evidence="8">
    <location>
        <begin position="295"/>
        <end position="312"/>
    </location>
</feature>
<dbReference type="CDD" id="cd17320">
    <property type="entry name" value="MFS_MdfA_MDR_like"/>
    <property type="match status" value="1"/>
</dbReference>
<organism evidence="10 11">
    <name type="scientific">Paraburkholderia ultramafica</name>
    <dbReference type="NCBI Taxonomy" id="1544867"/>
    <lineage>
        <taxon>Bacteria</taxon>
        <taxon>Pseudomonadati</taxon>
        <taxon>Pseudomonadota</taxon>
        <taxon>Betaproteobacteria</taxon>
        <taxon>Burkholderiales</taxon>
        <taxon>Burkholderiaceae</taxon>
        <taxon>Paraburkholderia</taxon>
    </lineage>
</organism>
<proteinExistence type="inferred from homology"/>
<dbReference type="InterPro" id="IPR004812">
    <property type="entry name" value="Efflux_drug-R_Bcr/CmlA"/>
</dbReference>
<dbReference type="GO" id="GO:0005886">
    <property type="term" value="C:plasma membrane"/>
    <property type="evidence" value="ECO:0007669"/>
    <property type="project" value="UniProtKB-SubCell"/>
</dbReference>
<evidence type="ECO:0000256" key="7">
    <source>
        <dbReference type="ARBA" id="ARBA00023136"/>
    </source>
</evidence>
<keyword evidence="5 8" id="KW-0812">Transmembrane</keyword>
<dbReference type="Proteomes" id="UP000494365">
    <property type="component" value="Unassembled WGS sequence"/>
</dbReference>
<evidence type="ECO:0000256" key="2">
    <source>
        <dbReference type="ARBA" id="ARBA00006236"/>
    </source>
</evidence>
<evidence type="ECO:0000256" key="3">
    <source>
        <dbReference type="ARBA" id="ARBA00022448"/>
    </source>
</evidence>
<dbReference type="PROSITE" id="PS50850">
    <property type="entry name" value="MFS"/>
    <property type="match status" value="1"/>
</dbReference>
<feature type="transmembrane region" description="Helical" evidence="8">
    <location>
        <begin position="333"/>
        <end position="354"/>
    </location>
</feature>
<evidence type="ECO:0000256" key="6">
    <source>
        <dbReference type="ARBA" id="ARBA00022989"/>
    </source>
</evidence>
<evidence type="ECO:0000256" key="5">
    <source>
        <dbReference type="ARBA" id="ARBA00022692"/>
    </source>
</evidence>
<feature type="transmembrane region" description="Helical" evidence="8">
    <location>
        <begin position="64"/>
        <end position="87"/>
    </location>
</feature>
<sequence length="396" mass="40417">MLGALSALPPLATDMGLPALPDIADSLSTSLSNAGLTLSVFLLGFALAPVAFSPLSDRFGRRPLLLAGLSVYGLAGIACSLAPTIALVLGGRLLQGMGAGMAAAMPLAIIRDSFSGNDARTRLSYVTLVLSIAPLIAPSIGSALLALTGWRGIYGLLGAAGVALFAVIWFGFAETRAANENSGITPGELVSTYGDLLSHRSFVGFVLLNAFSFAGMFSFIAGCPLVILKGMGLGNFAFSMTFACAGAGTIVGSLLNGGLSGRGIPSSVLLKVGLTASVCATMALLLVSLSGRDSLYWLLPLLVLNNASYGVLGPNAVHEALQPMAEVAGAASAVLRCIQMLMGAAASALVPFFFNGHSSLAMTGMMAGCSVATLAVYFLVLRPDQKRQRYAVSQVG</sequence>
<dbReference type="InterPro" id="IPR020846">
    <property type="entry name" value="MFS_dom"/>
</dbReference>
<keyword evidence="6 8" id="KW-1133">Transmembrane helix</keyword>
<keyword evidence="3 8" id="KW-0813">Transport</keyword>
<dbReference type="PANTHER" id="PTHR23502">
    <property type="entry name" value="MAJOR FACILITATOR SUPERFAMILY"/>
    <property type="match status" value="1"/>
</dbReference>
<evidence type="ECO:0000256" key="8">
    <source>
        <dbReference type="RuleBase" id="RU365088"/>
    </source>
</evidence>
<evidence type="ECO:0000259" key="9">
    <source>
        <dbReference type="PROSITE" id="PS50850"/>
    </source>
</evidence>
<keyword evidence="8" id="KW-0997">Cell inner membrane</keyword>
<name>A0A6S7BZ18_9BURK</name>
<feature type="transmembrane region" description="Helical" evidence="8">
    <location>
        <begin position="268"/>
        <end position="289"/>
    </location>
</feature>